<proteinExistence type="predicted"/>
<dbReference type="RefSeq" id="WP_168294395.1">
    <property type="nucleotide sequence ID" value="NZ_CP071604.1"/>
</dbReference>
<organism evidence="1 2">
    <name type="scientific">Rhizobium binae</name>
    <dbReference type="NCBI Taxonomy" id="1138190"/>
    <lineage>
        <taxon>Bacteria</taxon>
        <taxon>Pseudomonadati</taxon>
        <taxon>Pseudomonadota</taxon>
        <taxon>Alphaproteobacteria</taxon>
        <taxon>Hyphomicrobiales</taxon>
        <taxon>Rhizobiaceae</taxon>
        <taxon>Rhizobium/Agrobacterium group</taxon>
        <taxon>Rhizobium</taxon>
    </lineage>
</organism>
<comment type="caution">
    <text evidence="1">The sequence shown here is derived from an EMBL/GenBank/DDBJ whole genome shotgun (WGS) entry which is preliminary data.</text>
</comment>
<evidence type="ECO:0000313" key="2">
    <source>
        <dbReference type="Proteomes" id="UP001549077"/>
    </source>
</evidence>
<evidence type="ECO:0000313" key="1">
    <source>
        <dbReference type="EMBL" id="MET3757565.1"/>
    </source>
</evidence>
<reference evidence="1 2" key="1">
    <citation type="submission" date="2024-06" db="EMBL/GenBank/DDBJ databases">
        <title>Genomic Encyclopedia of Type Strains, Phase IV (KMG-IV): sequencing the most valuable type-strain genomes for metagenomic binning, comparative biology and taxonomic classification.</title>
        <authorList>
            <person name="Goeker M."/>
        </authorList>
    </citation>
    <scope>NUCLEOTIDE SEQUENCE [LARGE SCALE GENOMIC DNA]</scope>
    <source>
        <strain evidence="1 2">DSM 29288</strain>
    </source>
</reference>
<gene>
    <name evidence="1" type="ORF">ABID08_004946</name>
</gene>
<dbReference type="EMBL" id="JBEPMY010000018">
    <property type="protein sequence ID" value="MET3757565.1"/>
    <property type="molecule type" value="Genomic_DNA"/>
</dbReference>
<dbReference type="Proteomes" id="UP001549077">
    <property type="component" value="Unassembled WGS sequence"/>
</dbReference>
<sequence>MAVISWALAPWKSVACDGVMAPMSADLASDGVGANSSRGYAQSSGAAAWRMEEFALAYSYDCVEAIYKLNIDHVYIADL</sequence>
<name>A0ABV2MM96_9HYPH</name>
<accession>A0ABV2MM96</accession>
<dbReference type="GeneID" id="91147584"/>
<keyword evidence="2" id="KW-1185">Reference proteome</keyword>
<protein>
    <submittedName>
        <fullName evidence="1">Uncharacterized protein</fullName>
    </submittedName>
</protein>